<evidence type="ECO:0000256" key="4">
    <source>
        <dbReference type="ARBA" id="ARBA00022833"/>
    </source>
</evidence>
<keyword evidence="3" id="KW-0863">Zinc-finger</keyword>
<evidence type="ECO:0000256" key="1">
    <source>
        <dbReference type="ARBA" id="ARBA00004123"/>
    </source>
</evidence>
<dbReference type="InterPro" id="IPR008906">
    <property type="entry name" value="HATC_C_dom"/>
</dbReference>
<dbReference type="AlphaFoldDB" id="A0AAV5U8R8"/>
<dbReference type="InterPro" id="IPR052035">
    <property type="entry name" value="ZnF_BED_domain_contain"/>
</dbReference>
<feature type="non-terminal residue" evidence="8">
    <location>
        <position position="1"/>
    </location>
</feature>
<dbReference type="EMBL" id="BTSX01000006">
    <property type="protein sequence ID" value="GMT03259.1"/>
    <property type="molecule type" value="Genomic_DNA"/>
</dbReference>
<evidence type="ECO:0000313" key="8">
    <source>
        <dbReference type="EMBL" id="GMT03259.1"/>
    </source>
</evidence>
<dbReference type="GO" id="GO:0008270">
    <property type="term" value="F:zinc ion binding"/>
    <property type="evidence" value="ECO:0007669"/>
    <property type="project" value="UniProtKB-KW"/>
</dbReference>
<evidence type="ECO:0000256" key="3">
    <source>
        <dbReference type="ARBA" id="ARBA00022771"/>
    </source>
</evidence>
<keyword evidence="2" id="KW-0479">Metal-binding</keyword>
<sequence length="406" mass="44906">GEVLRRLREFARDLNEPTAGLLRALHFNMCSAHSLRPRTLPSAPSTRWGGDYRLIEAALEQMSAVNNTLESMDMARFSDEDIALLTDAAAVFKPFARLGLVLSQEGRLLSESFFVVRKLEKHLDTCASASSSPSSRSLALSILPHFSSFAPRLFSSFSSLTSVFFDPCALFHFKADVNWRDVAAGISPSLSRRPSSSVSTPTPQLCLSSRRAALYGDDDDAPPVKMIKEETVSSGIDAELLLYLDQSLNGVDVSLEALDFWKTNQDKFPILSPLARRFLSSPPTAIDAEKVLSAAGLLCSSTLDNLLTYGNTDQICMLRFYQYMTDSMRVLSHSRDRTIVTADIAKTLPEEVVEVPEADVERDMEWEEEAPEGEEEPEVRKPVKGLAPLFSSDDIKEEPLDFPSPS</sequence>
<accession>A0AAV5U8R8</accession>
<dbReference type="PANTHER" id="PTHR46481">
    <property type="entry name" value="ZINC FINGER BED DOMAIN-CONTAINING PROTEIN 4"/>
    <property type="match status" value="1"/>
</dbReference>
<dbReference type="InterPro" id="IPR012337">
    <property type="entry name" value="RNaseH-like_sf"/>
</dbReference>
<proteinExistence type="predicted"/>
<keyword evidence="5" id="KW-0539">Nucleus</keyword>
<protein>
    <recommendedName>
        <fullName evidence="7">HAT C-terminal dimerisation domain-containing protein</fullName>
    </recommendedName>
</protein>
<dbReference type="GO" id="GO:0046983">
    <property type="term" value="F:protein dimerization activity"/>
    <property type="evidence" value="ECO:0007669"/>
    <property type="project" value="InterPro"/>
</dbReference>
<name>A0AAV5U8R8_9BILA</name>
<organism evidence="8 9">
    <name type="scientific">Pristionchus entomophagus</name>
    <dbReference type="NCBI Taxonomy" id="358040"/>
    <lineage>
        <taxon>Eukaryota</taxon>
        <taxon>Metazoa</taxon>
        <taxon>Ecdysozoa</taxon>
        <taxon>Nematoda</taxon>
        <taxon>Chromadorea</taxon>
        <taxon>Rhabditida</taxon>
        <taxon>Rhabditina</taxon>
        <taxon>Diplogasteromorpha</taxon>
        <taxon>Diplogasteroidea</taxon>
        <taxon>Neodiplogasteridae</taxon>
        <taxon>Pristionchus</taxon>
    </lineage>
</organism>
<dbReference type="GO" id="GO:0005634">
    <property type="term" value="C:nucleus"/>
    <property type="evidence" value="ECO:0007669"/>
    <property type="project" value="UniProtKB-SubCell"/>
</dbReference>
<evidence type="ECO:0000256" key="5">
    <source>
        <dbReference type="ARBA" id="ARBA00023242"/>
    </source>
</evidence>
<comment type="caution">
    <text evidence="8">The sequence shown here is derived from an EMBL/GenBank/DDBJ whole genome shotgun (WGS) entry which is preliminary data.</text>
</comment>
<comment type="subcellular location">
    <subcellularLocation>
        <location evidence="1">Nucleus</location>
    </subcellularLocation>
</comment>
<evidence type="ECO:0000256" key="2">
    <source>
        <dbReference type="ARBA" id="ARBA00022723"/>
    </source>
</evidence>
<dbReference type="Proteomes" id="UP001432027">
    <property type="component" value="Unassembled WGS sequence"/>
</dbReference>
<dbReference type="PANTHER" id="PTHR46481:SF10">
    <property type="entry name" value="ZINC FINGER BED DOMAIN-CONTAINING PROTEIN 39"/>
    <property type="match status" value="1"/>
</dbReference>
<keyword evidence="4" id="KW-0862">Zinc</keyword>
<feature type="region of interest" description="Disordered" evidence="6">
    <location>
        <begin position="356"/>
        <end position="406"/>
    </location>
</feature>
<reference evidence="8" key="1">
    <citation type="submission" date="2023-10" db="EMBL/GenBank/DDBJ databases">
        <title>Genome assembly of Pristionchus species.</title>
        <authorList>
            <person name="Yoshida K."/>
            <person name="Sommer R.J."/>
        </authorList>
    </citation>
    <scope>NUCLEOTIDE SEQUENCE</scope>
    <source>
        <strain evidence="8">RS0144</strain>
    </source>
</reference>
<keyword evidence="9" id="KW-1185">Reference proteome</keyword>
<dbReference type="SUPFAM" id="SSF53098">
    <property type="entry name" value="Ribonuclease H-like"/>
    <property type="match status" value="1"/>
</dbReference>
<gene>
    <name evidence="8" type="ORF">PENTCL1PPCAC_25433</name>
</gene>
<dbReference type="Pfam" id="PF05699">
    <property type="entry name" value="Dimer_Tnp_hAT"/>
    <property type="match status" value="1"/>
</dbReference>
<feature type="domain" description="HAT C-terminal dimerisation" evidence="7">
    <location>
        <begin position="242"/>
        <end position="300"/>
    </location>
</feature>
<feature type="compositionally biased region" description="Acidic residues" evidence="6">
    <location>
        <begin position="356"/>
        <end position="377"/>
    </location>
</feature>
<evidence type="ECO:0000256" key="6">
    <source>
        <dbReference type="SAM" id="MobiDB-lite"/>
    </source>
</evidence>
<evidence type="ECO:0000313" key="9">
    <source>
        <dbReference type="Proteomes" id="UP001432027"/>
    </source>
</evidence>
<evidence type="ECO:0000259" key="7">
    <source>
        <dbReference type="Pfam" id="PF05699"/>
    </source>
</evidence>